<feature type="chain" id="PRO_5045670015" description="PASTA domain-containing protein" evidence="2">
    <location>
        <begin position="20"/>
        <end position="196"/>
    </location>
</feature>
<dbReference type="InterPro" id="IPR005543">
    <property type="entry name" value="PASTA_dom"/>
</dbReference>
<name>A0ABQ3RXA2_9ACTN</name>
<proteinExistence type="predicted"/>
<feature type="domain" description="PASTA" evidence="3">
    <location>
        <begin position="121"/>
        <end position="187"/>
    </location>
</feature>
<sequence length="196" mass="19962">MLVVVALLAGAFAVTPAYADDPGLNCALTATATVSVSPSPVVFGQNAQVQWSADGVNCFSEDALQISGPGFDPATEIFPVGGGSRAVFVGFTGTATWDVTVVDLSSDTGFSRHLASVTTSVSQVTTVPDLTGDTLAQARQALTNEGYVLGSVGSVVDCENVQRVSSQSPSAGTPLVRGSSVSIDIGRRPAPPRQCN</sequence>
<dbReference type="RefSeq" id="WP_189918854.1">
    <property type="nucleotide sequence ID" value="NZ_BMSI01000002.1"/>
</dbReference>
<evidence type="ECO:0000313" key="5">
    <source>
        <dbReference type="Proteomes" id="UP000649259"/>
    </source>
</evidence>
<dbReference type="EMBL" id="BNEB01000002">
    <property type="protein sequence ID" value="GHI60468.1"/>
    <property type="molecule type" value="Genomic_DNA"/>
</dbReference>
<dbReference type="Proteomes" id="UP000649259">
    <property type="component" value="Unassembled WGS sequence"/>
</dbReference>
<evidence type="ECO:0000313" key="4">
    <source>
        <dbReference type="EMBL" id="GHI60468.1"/>
    </source>
</evidence>
<evidence type="ECO:0000256" key="2">
    <source>
        <dbReference type="SAM" id="SignalP"/>
    </source>
</evidence>
<feature type="signal peptide" evidence="2">
    <location>
        <begin position="1"/>
        <end position="19"/>
    </location>
</feature>
<comment type="caution">
    <text evidence="4">The sequence shown here is derived from an EMBL/GenBank/DDBJ whole genome shotgun (WGS) entry which is preliminary data.</text>
</comment>
<keyword evidence="2" id="KW-0732">Signal</keyword>
<dbReference type="PROSITE" id="PS51178">
    <property type="entry name" value="PASTA"/>
    <property type="match status" value="1"/>
</dbReference>
<evidence type="ECO:0000256" key="1">
    <source>
        <dbReference type="SAM" id="MobiDB-lite"/>
    </source>
</evidence>
<dbReference type="Pfam" id="PF03793">
    <property type="entry name" value="PASTA"/>
    <property type="match status" value="1"/>
</dbReference>
<gene>
    <name evidence="4" type="ORF">Saso_21180</name>
</gene>
<protein>
    <recommendedName>
        <fullName evidence="3">PASTA domain-containing protein</fullName>
    </recommendedName>
</protein>
<dbReference type="Gene3D" id="3.30.10.20">
    <property type="match status" value="1"/>
</dbReference>
<organism evidence="4 5">
    <name type="scientific">Streptomyces asoensis</name>
    <dbReference type="NCBI Taxonomy" id="249586"/>
    <lineage>
        <taxon>Bacteria</taxon>
        <taxon>Bacillati</taxon>
        <taxon>Actinomycetota</taxon>
        <taxon>Actinomycetes</taxon>
        <taxon>Kitasatosporales</taxon>
        <taxon>Streptomycetaceae</taxon>
        <taxon>Streptomyces</taxon>
    </lineage>
</organism>
<accession>A0ABQ3RXA2</accession>
<evidence type="ECO:0000259" key="3">
    <source>
        <dbReference type="PROSITE" id="PS51178"/>
    </source>
</evidence>
<reference evidence="5" key="1">
    <citation type="submission" date="2023-07" db="EMBL/GenBank/DDBJ databases">
        <title>Whole genome shotgun sequence of Streptomyces cacaoi subsp. asoensis NBRC 13813.</title>
        <authorList>
            <person name="Komaki H."/>
            <person name="Tamura T."/>
        </authorList>
    </citation>
    <scope>NUCLEOTIDE SEQUENCE [LARGE SCALE GENOMIC DNA]</scope>
    <source>
        <strain evidence="5">NBRC 13813</strain>
    </source>
</reference>
<dbReference type="SMART" id="SM00740">
    <property type="entry name" value="PASTA"/>
    <property type="match status" value="1"/>
</dbReference>
<feature type="region of interest" description="Disordered" evidence="1">
    <location>
        <begin position="164"/>
        <end position="196"/>
    </location>
</feature>
<dbReference type="CDD" id="cd06577">
    <property type="entry name" value="PASTA_pknB"/>
    <property type="match status" value="1"/>
</dbReference>
<keyword evidence="5" id="KW-1185">Reference proteome</keyword>